<feature type="transmembrane region" description="Helical" evidence="1">
    <location>
        <begin position="12"/>
        <end position="29"/>
    </location>
</feature>
<dbReference type="EMBL" id="JAAVJH010000003">
    <property type="protein sequence ID" value="NJR78122.1"/>
    <property type="molecule type" value="Genomic_DNA"/>
</dbReference>
<evidence type="ECO:0000313" key="2">
    <source>
        <dbReference type="EMBL" id="NJR78122.1"/>
    </source>
</evidence>
<organism evidence="2 3">
    <name type="scientific">Sphingomonas corticis</name>
    <dbReference type="NCBI Taxonomy" id="2722791"/>
    <lineage>
        <taxon>Bacteria</taxon>
        <taxon>Pseudomonadati</taxon>
        <taxon>Pseudomonadota</taxon>
        <taxon>Alphaproteobacteria</taxon>
        <taxon>Sphingomonadales</taxon>
        <taxon>Sphingomonadaceae</taxon>
        <taxon>Sphingomonas</taxon>
    </lineage>
</organism>
<keyword evidence="1" id="KW-0472">Membrane</keyword>
<proteinExistence type="predicted"/>
<keyword evidence="1" id="KW-1133">Transmembrane helix</keyword>
<evidence type="ECO:0000313" key="3">
    <source>
        <dbReference type="Proteomes" id="UP000732399"/>
    </source>
</evidence>
<protein>
    <submittedName>
        <fullName evidence="2">Uncharacterized protein</fullName>
    </submittedName>
</protein>
<feature type="transmembrane region" description="Helical" evidence="1">
    <location>
        <begin position="41"/>
        <end position="65"/>
    </location>
</feature>
<keyword evidence="3" id="KW-1185">Reference proteome</keyword>
<comment type="caution">
    <text evidence="2">The sequence shown here is derived from an EMBL/GenBank/DDBJ whole genome shotgun (WGS) entry which is preliminary data.</text>
</comment>
<name>A0ABX1CQW2_9SPHN</name>
<evidence type="ECO:0000256" key="1">
    <source>
        <dbReference type="SAM" id="Phobius"/>
    </source>
</evidence>
<keyword evidence="1" id="KW-0812">Transmembrane</keyword>
<dbReference type="RefSeq" id="WP_168133658.1">
    <property type="nucleotide sequence ID" value="NZ_JAAVJH010000003.1"/>
</dbReference>
<gene>
    <name evidence="2" type="ORF">HBH26_05765</name>
</gene>
<dbReference type="Proteomes" id="UP000732399">
    <property type="component" value="Unassembled WGS sequence"/>
</dbReference>
<accession>A0ABX1CQW2</accession>
<reference evidence="2 3" key="1">
    <citation type="submission" date="2020-03" db="EMBL/GenBank/DDBJ databases">
        <authorList>
            <person name="Wang L."/>
            <person name="He N."/>
            <person name="Li Y."/>
            <person name="Fang Y."/>
            <person name="Zhang F."/>
        </authorList>
    </citation>
    <scope>NUCLEOTIDE SEQUENCE [LARGE SCALE GENOMIC DNA]</scope>
    <source>
        <strain evidence="2 3">36D10-4-7</strain>
    </source>
</reference>
<sequence>MSIDTLPLESAIMFAVAAVLALAGAWMLFQLRRPLSPGRTYAYRMTGIMALSGGAVLGMSAAAMWQWSASP</sequence>